<dbReference type="EMBL" id="JAAMOX010000003">
    <property type="protein sequence ID" value="NIH55020.1"/>
    <property type="molecule type" value="Genomic_DNA"/>
</dbReference>
<evidence type="ECO:0000313" key="1">
    <source>
        <dbReference type="EMBL" id="NIH55020.1"/>
    </source>
</evidence>
<name>A0A7X5R3I7_9MICO</name>
<reference evidence="1 2" key="1">
    <citation type="submission" date="2020-02" db="EMBL/GenBank/DDBJ databases">
        <title>Sequencing the genomes of 1000 actinobacteria strains.</title>
        <authorList>
            <person name="Klenk H.-P."/>
        </authorList>
    </citation>
    <scope>NUCLEOTIDE SEQUENCE [LARGE SCALE GENOMIC DNA]</scope>
    <source>
        <strain evidence="1 2">DSM 27960</strain>
    </source>
</reference>
<evidence type="ECO:0000313" key="2">
    <source>
        <dbReference type="Proteomes" id="UP000541033"/>
    </source>
</evidence>
<comment type="caution">
    <text evidence="1">The sequence shown here is derived from an EMBL/GenBank/DDBJ whole genome shotgun (WGS) entry which is preliminary data.</text>
</comment>
<organism evidence="1 2">
    <name type="scientific">Lysinibacter cavernae</name>
    <dbReference type="NCBI Taxonomy" id="1640652"/>
    <lineage>
        <taxon>Bacteria</taxon>
        <taxon>Bacillati</taxon>
        <taxon>Actinomycetota</taxon>
        <taxon>Actinomycetes</taxon>
        <taxon>Micrococcales</taxon>
        <taxon>Microbacteriaceae</taxon>
        <taxon>Lysinibacter</taxon>
    </lineage>
</organism>
<accession>A0A7X5R3I7</accession>
<dbReference type="RefSeq" id="WP_167151891.1">
    <property type="nucleotide sequence ID" value="NZ_JAAMOX010000003.1"/>
</dbReference>
<keyword evidence="2" id="KW-1185">Reference proteome</keyword>
<dbReference type="AlphaFoldDB" id="A0A7X5R3I7"/>
<protein>
    <submittedName>
        <fullName evidence="1">Uncharacterized protein</fullName>
    </submittedName>
</protein>
<gene>
    <name evidence="1" type="ORF">FHX76_002935</name>
</gene>
<sequence length="242" mass="27923">MPNLYDDDLSELQSLHFIQESDSAKHLLAYGVRALQTAAYIETTRDPIMTMLSIGVEKMLKLGLGLNHVSENRTWLPVKVLKNEYRHNIVMMEGLLREVIRDNVGKATHRYWVNEAIAAVENDPVWPLLVAALNRYGQEGRFYYLDALAENPQREESPQVFWEAAEHVVLENEPELEALFHRMIADYTLSDEFYRRLNERMAESLQRYWDLVAMAGVQGVFGDRGKAWGHDFNNVGRQIIGD</sequence>
<proteinExistence type="predicted"/>
<dbReference type="Proteomes" id="UP000541033">
    <property type="component" value="Unassembled WGS sequence"/>
</dbReference>